<evidence type="ECO:0000256" key="3">
    <source>
        <dbReference type="ARBA" id="ARBA00022448"/>
    </source>
</evidence>
<dbReference type="InterPro" id="IPR051124">
    <property type="entry name" value="Phosphate_Transport_Permease"/>
</dbReference>
<dbReference type="InterPro" id="IPR000515">
    <property type="entry name" value="MetI-like"/>
</dbReference>
<feature type="transmembrane region" description="Helical" evidence="9">
    <location>
        <begin position="21"/>
        <end position="47"/>
    </location>
</feature>
<gene>
    <name evidence="12" type="ORF">H1P_930020</name>
</gene>
<name>A0A563W5D6_9CYAN</name>
<dbReference type="Pfam" id="PF00528">
    <property type="entry name" value="BPD_transp_1"/>
    <property type="match status" value="1"/>
</dbReference>
<comment type="subcellular location">
    <subcellularLocation>
        <location evidence="1 9">Cell membrane</location>
        <topology evidence="1 9">Multi-pass membrane protein</topology>
    </subcellularLocation>
</comment>
<reference evidence="12 13" key="1">
    <citation type="submission" date="2019-01" db="EMBL/GenBank/DDBJ databases">
        <authorList>
            <person name="Brito A."/>
        </authorList>
    </citation>
    <scope>NUCLEOTIDE SEQUENCE [LARGE SCALE GENOMIC DNA]</scope>
    <source>
        <strain evidence="12">1</strain>
    </source>
</reference>
<keyword evidence="13" id="KW-1185">Reference proteome</keyword>
<keyword evidence="6 9" id="KW-0812">Transmembrane</keyword>
<feature type="transmembrane region" description="Helical" evidence="9">
    <location>
        <begin position="121"/>
        <end position="142"/>
    </location>
</feature>
<evidence type="ECO:0000259" key="11">
    <source>
        <dbReference type="PROSITE" id="PS50928"/>
    </source>
</evidence>
<keyword evidence="7 9" id="KW-1133">Transmembrane helix</keyword>
<dbReference type="AlphaFoldDB" id="A0A563W5D6"/>
<evidence type="ECO:0000256" key="6">
    <source>
        <dbReference type="ARBA" id="ARBA00022692"/>
    </source>
</evidence>
<comment type="similarity">
    <text evidence="2 10">Belongs to the binding-protein-dependent transport system permease family. CysTW subfamily.</text>
</comment>
<keyword evidence="8 9" id="KW-0472">Membrane</keyword>
<dbReference type="Gene3D" id="1.10.3720.10">
    <property type="entry name" value="MetI-like"/>
    <property type="match status" value="1"/>
</dbReference>
<keyword evidence="4 10" id="KW-1003">Cell membrane</keyword>
<keyword evidence="5 10" id="KW-0592">Phosphate transport</keyword>
<dbReference type="GO" id="GO:0006817">
    <property type="term" value="P:phosphate ion transport"/>
    <property type="evidence" value="ECO:0007669"/>
    <property type="project" value="UniProtKB-KW"/>
</dbReference>
<dbReference type="CDD" id="cd06261">
    <property type="entry name" value="TM_PBP2"/>
    <property type="match status" value="1"/>
</dbReference>
<evidence type="ECO:0000256" key="2">
    <source>
        <dbReference type="ARBA" id="ARBA00007069"/>
    </source>
</evidence>
<evidence type="ECO:0000256" key="10">
    <source>
        <dbReference type="RuleBase" id="RU363054"/>
    </source>
</evidence>
<dbReference type="PROSITE" id="PS50928">
    <property type="entry name" value="ABC_TM1"/>
    <property type="match status" value="1"/>
</dbReference>
<dbReference type="PANTHER" id="PTHR30425:SF1">
    <property type="entry name" value="PHOSPHATE TRANSPORT SYSTEM PERMEASE PROTEIN PSTC"/>
    <property type="match status" value="1"/>
</dbReference>
<dbReference type="GO" id="GO:0005315">
    <property type="term" value="F:phosphate transmembrane transporter activity"/>
    <property type="evidence" value="ECO:0007669"/>
    <property type="project" value="InterPro"/>
</dbReference>
<feature type="transmembrane region" description="Helical" evidence="9">
    <location>
        <begin position="80"/>
        <end position="109"/>
    </location>
</feature>
<organism evidence="12 13">
    <name type="scientific">Hyella patelloides LEGE 07179</name>
    <dbReference type="NCBI Taxonomy" id="945734"/>
    <lineage>
        <taxon>Bacteria</taxon>
        <taxon>Bacillati</taxon>
        <taxon>Cyanobacteriota</taxon>
        <taxon>Cyanophyceae</taxon>
        <taxon>Pleurocapsales</taxon>
        <taxon>Hyellaceae</taxon>
        <taxon>Hyella</taxon>
    </lineage>
</organism>
<dbReference type="GO" id="GO:0005886">
    <property type="term" value="C:plasma membrane"/>
    <property type="evidence" value="ECO:0007669"/>
    <property type="project" value="UniProtKB-SubCell"/>
</dbReference>
<evidence type="ECO:0000256" key="1">
    <source>
        <dbReference type="ARBA" id="ARBA00004651"/>
    </source>
</evidence>
<evidence type="ECO:0000256" key="8">
    <source>
        <dbReference type="ARBA" id="ARBA00023136"/>
    </source>
</evidence>
<feature type="domain" description="ABC transmembrane type-1" evidence="11">
    <location>
        <begin position="81"/>
        <end position="288"/>
    </location>
</feature>
<dbReference type="NCBIfam" id="TIGR02138">
    <property type="entry name" value="phosphate_pstC"/>
    <property type="match status" value="1"/>
</dbReference>
<feature type="transmembrane region" description="Helical" evidence="9">
    <location>
        <begin position="185"/>
        <end position="204"/>
    </location>
</feature>
<dbReference type="Proteomes" id="UP000320055">
    <property type="component" value="Unassembled WGS sequence"/>
</dbReference>
<evidence type="ECO:0000256" key="9">
    <source>
        <dbReference type="RuleBase" id="RU363032"/>
    </source>
</evidence>
<feature type="transmembrane region" description="Helical" evidence="9">
    <location>
        <begin position="269"/>
        <end position="291"/>
    </location>
</feature>
<sequence>MWKPKTLSLFPLRNWFKYRKDFLLVWLLRGLSAIAGIVILLILGFLLREALPVLEEVGITAFFRDDSWNPGEKSYNLVPMIWGTGLTMMGAVLLATPLGIVSALFCHYYAPMPIASLYRRLIELLAGIPSVVYGFWGLVVLVPLINRLHPPGTSLLAGIAVLTLMILPTITLVADASFAKVPPEYLMGAAAMGLSSWGTIWQIVIPSAKSGLFTGVILETGRAIGETMAVLMVCGNVVQTPDSIFDPVRTLTANIALEMAYALDNHRSALFVSGLLLLGVIIVLAIAAELVDREAS</sequence>
<evidence type="ECO:0000313" key="12">
    <source>
        <dbReference type="EMBL" id="VEP18850.1"/>
    </source>
</evidence>
<evidence type="ECO:0000256" key="5">
    <source>
        <dbReference type="ARBA" id="ARBA00022592"/>
    </source>
</evidence>
<comment type="function">
    <text evidence="10">Part of the binding-protein-dependent transport system for phosphate; probably responsible for the translocation of the substrate across the membrane.</text>
</comment>
<evidence type="ECO:0000313" key="13">
    <source>
        <dbReference type="Proteomes" id="UP000320055"/>
    </source>
</evidence>
<proteinExistence type="inferred from homology"/>
<accession>A0A563W5D6</accession>
<evidence type="ECO:0000256" key="7">
    <source>
        <dbReference type="ARBA" id="ARBA00022989"/>
    </source>
</evidence>
<evidence type="ECO:0000256" key="4">
    <source>
        <dbReference type="ARBA" id="ARBA00022475"/>
    </source>
</evidence>
<protein>
    <recommendedName>
        <fullName evidence="10">Phosphate transport system permease protein</fullName>
    </recommendedName>
</protein>
<dbReference type="PANTHER" id="PTHR30425">
    <property type="entry name" value="PHOSPHATE TRANSPORT SYSTEM PERMEASE PROTEIN PST"/>
    <property type="match status" value="1"/>
</dbReference>
<dbReference type="InterPro" id="IPR011864">
    <property type="entry name" value="Phosphate_PstC"/>
</dbReference>
<dbReference type="InterPro" id="IPR035906">
    <property type="entry name" value="MetI-like_sf"/>
</dbReference>
<feature type="transmembrane region" description="Helical" evidence="9">
    <location>
        <begin position="154"/>
        <end position="173"/>
    </location>
</feature>
<dbReference type="EMBL" id="CAACVJ010000702">
    <property type="protein sequence ID" value="VEP18850.1"/>
    <property type="molecule type" value="Genomic_DNA"/>
</dbReference>
<dbReference type="SUPFAM" id="SSF161098">
    <property type="entry name" value="MetI-like"/>
    <property type="match status" value="1"/>
</dbReference>
<keyword evidence="3 9" id="KW-0813">Transport</keyword>